<dbReference type="EMBL" id="UGQT01000009">
    <property type="protein sequence ID" value="SUE94950.1"/>
    <property type="molecule type" value="Genomic_DNA"/>
</dbReference>
<keyword evidence="2" id="KW-0413">Isomerase</keyword>
<keyword evidence="3" id="KW-1185">Reference proteome</keyword>
<feature type="signal peptide" evidence="1">
    <location>
        <begin position="1"/>
        <end position="25"/>
    </location>
</feature>
<dbReference type="AlphaFoldDB" id="A0A379PLT4"/>
<proteinExistence type="predicted"/>
<protein>
    <submittedName>
        <fullName evidence="2">Thiol-disulfide isomerase-like thioredoxin</fullName>
    </submittedName>
</protein>
<sequence>MQSATTWSSKGIFVPSLRRCIAVVAAVVVAAASVTGCTTGEDAVAQGGTFDFVSPGGQTAIFYDPPSTRGTIGDLTGPDLFTDEPIQLSDSPARSS</sequence>
<reference evidence="2 3" key="1">
    <citation type="submission" date="2018-06" db="EMBL/GenBank/DDBJ databases">
        <authorList>
            <consortium name="Pathogen Informatics"/>
            <person name="Doyle S."/>
        </authorList>
    </citation>
    <scope>NUCLEOTIDE SEQUENCE [LARGE SCALE GENOMIC DNA]</scope>
    <source>
        <strain evidence="2 3">NCTC10821</strain>
    </source>
</reference>
<organism evidence="2 3">
    <name type="scientific">Mycolicibacterium tokaiense</name>
    <dbReference type="NCBI Taxonomy" id="39695"/>
    <lineage>
        <taxon>Bacteria</taxon>
        <taxon>Bacillati</taxon>
        <taxon>Actinomycetota</taxon>
        <taxon>Actinomycetes</taxon>
        <taxon>Mycobacteriales</taxon>
        <taxon>Mycobacteriaceae</taxon>
        <taxon>Mycolicibacterium</taxon>
    </lineage>
</organism>
<evidence type="ECO:0000313" key="3">
    <source>
        <dbReference type="Proteomes" id="UP000254978"/>
    </source>
</evidence>
<dbReference type="GO" id="GO:0016853">
    <property type="term" value="F:isomerase activity"/>
    <property type="evidence" value="ECO:0007669"/>
    <property type="project" value="UniProtKB-KW"/>
</dbReference>
<name>A0A379PLT4_9MYCO</name>
<keyword evidence="1" id="KW-0732">Signal</keyword>
<evidence type="ECO:0000313" key="2">
    <source>
        <dbReference type="EMBL" id="SUE94950.1"/>
    </source>
</evidence>
<accession>A0A379PLT4</accession>
<feature type="chain" id="PRO_5039019062" evidence="1">
    <location>
        <begin position="26"/>
        <end position="96"/>
    </location>
</feature>
<evidence type="ECO:0000256" key="1">
    <source>
        <dbReference type="SAM" id="SignalP"/>
    </source>
</evidence>
<gene>
    <name evidence="2" type="ORF">NCTC10821_06249</name>
</gene>
<dbReference type="Proteomes" id="UP000254978">
    <property type="component" value="Unassembled WGS sequence"/>
</dbReference>